<evidence type="ECO:0000313" key="3">
    <source>
        <dbReference type="Proteomes" id="UP000016935"/>
    </source>
</evidence>
<keyword evidence="3" id="KW-1185">Reference proteome</keyword>
<dbReference type="EMBL" id="KB908604">
    <property type="protein sequence ID" value="EOA86247.1"/>
    <property type="molecule type" value="Genomic_DNA"/>
</dbReference>
<sequence>MNLLTHALNLLISAILLASVLASLNPSSPALKLNLSPRDMLCEICIERYDFCVENGHTKGQAGCKETCAEHVCHVQRRRGVECSKCGDAFAVCGETSRYDV</sequence>
<evidence type="ECO:0000313" key="2">
    <source>
        <dbReference type="EMBL" id="EOA86247.1"/>
    </source>
</evidence>
<dbReference type="RefSeq" id="XP_008026116.1">
    <property type="nucleotide sequence ID" value="XM_008027925.1"/>
</dbReference>
<feature type="chain" id="PRO_5004354150" evidence="1">
    <location>
        <begin position="23"/>
        <end position="101"/>
    </location>
</feature>
<proteinExistence type="predicted"/>
<keyword evidence="1" id="KW-0732">Signal</keyword>
<reference evidence="2 3" key="2">
    <citation type="journal article" date="2013" name="PLoS Genet.">
        <title>Comparative genome structure, secondary metabolite, and effector coding capacity across Cochliobolus pathogens.</title>
        <authorList>
            <person name="Condon B.J."/>
            <person name="Leng Y."/>
            <person name="Wu D."/>
            <person name="Bushley K.E."/>
            <person name="Ohm R.A."/>
            <person name="Otillar R."/>
            <person name="Martin J."/>
            <person name="Schackwitz W."/>
            <person name="Grimwood J."/>
            <person name="MohdZainudin N."/>
            <person name="Xue C."/>
            <person name="Wang R."/>
            <person name="Manning V.A."/>
            <person name="Dhillon B."/>
            <person name="Tu Z.J."/>
            <person name="Steffenson B.J."/>
            <person name="Salamov A."/>
            <person name="Sun H."/>
            <person name="Lowry S."/>
            <person name="LaButti K."/>
            <person name="Han J."/>
            <person name="Copeland A."/>
            <person name="Lindquist E."/>
            <person name="Barry K."/>
            <person name="Schmutz J."/>
            <person name="Baker S.E."/>
            <person name="Ciuffetti L.M."/>
            <person name="Grigoriev I.V."/>
            <person name="Zhong S."/>
            <person name="Turgeon B.G."/>
        </authorList>
    </citation>
    <scope>NUCLEOTIDE SEQUENCE [LARGE SCALE GENOMIC DNA]</scope>
    <source>
        <strain evidence="3">28A</strain>
    </source>
</reference>
<dbReference type="Proteomes" id="UP000016935">
    <property type="component" value="Unassembled WGS sequence"/>
</dbReference>
<organism evidence="2 3">
    <name type="scientific">Exserohilum turcicum (strain 28A)</name>
    <name type="common">Northern leaf blight fungus</name>
    <name type="synonym">Setosphaeria turcica</name>
    <dbReference type="NCBI Taxonomy" id="671987"/>
    <lineage>
        <taxon>Eukaryota</taxon>
        <taxon>Fungi</taxon>
        <taxon>Dikarya</taxon>
        <taxon>Ascomycota</taxon>
        <taxon>Pezizomycotina</taxon>
        <taxon>Dothideomycetes</taxon>
        <taxon>Pleosporomycetidae</taxon>
        <taxon>Pleosporales</taxon>
        <taxon>Pleosporineae</taxon>
        <taxon>Pleosporaceae</taxon>
        <taxon>Exserohilum</taxon>
    </lineage>
</organism>
<evidence type="ECO:0000256" key="1">
    <source>
        <dbReference type="SAM" id="SignalP"/>
    </source>
</evidence>
<dbReference type="OrthoDB" id="3684436at2759"/>
<protein>
    <submittedName>
        <fullName evidence="2">Uncharacterized protein</fullName>
    </submittedName>
</protein>
<accession>R0KDL3</accession>
<reference evidence="2 3" key="1">
    <citation type="journal article" date="2012" name="PLoS Pathog.">
        <title>Diverse lifestyles and strategies of plant pathogenesis encoded in the genomes of eighteen Dothideomycetes fungi.</title>
        <authorList>
            <person name="Ohm R.A."/>
            <person name="Feau N."/>
            <person name="Henrissat B."/>
            <person name="Schoch C.L."/>
            <person name="Horwitz B.A."/>
            <person name="Barry K.W."/>
            <person name="Condon B.J."/>
            <person name="Copeland A.C."/>
            <person name="Dhillon B."/>
            <person name="Glaser F."/>
            <person name="Hesse C.N."/>
            <person name="Kosti I."/>
            <person name="LaButti K."/>
            <person name="Lindquist E.A."/>
            <person name="Lucas S."/>
            <person name="Salamov A.A."/>
            <person name="Bradshaw R.E."/>
            <person name="Ciuffetti L."/>
            <person name="Hamelin R.C."/>
            <person name="Kema G.H.J."/>
            <person name="Lawrence C."/>
            <person name="Scott J.A."/>
            <person name="Spatafora J.W."/>
            <person name="Turgeon B.G."/>
            <person name="de Wit P.J.G.M."/>
            <person name="Zhong S."/>
            <person name="Goodwin S.B."/>
            <person name="Grigoriev I.V."/>
        </authorList>
    </citation>
    <scope>NUCLEOTIDE SEQUENCE [LARGE SCALE GENOMIC DNA]</scope>
    <source>
        <strain evidence="3">28A</strain>
    </source>
</reference>
<dbReference type="GeneID" id="19404515"/>
<feature type="signal peptide" evidence="1">
    <location>
        <begin position="1"/>
        <end position="22"/>
    </location>
</feature>
<gene>
    <name evidence="2" type="ORF">SETTUDRAFT_39735</name>
</gene>
<dbReference type="AlphaFoldDB" id="R0KDL3"/>
<dbReference type="HOGENOM" id="CLU_180248_0_0_1"/>
<name>R0KDL3_EXST2</name>